<dbReference type="Gene3D" id="3.40.190.160">
    <property type="match status" value="1"/>
</dbReference>
<evidence type="ECO:0000313" key="15">
    <source>
        <dbReference type="EMBL" id="ADG99209.1"/>
    </source>
</evidence>
<dbReference type="GO" id="GO:0071555">
    <property type="term" value="P:cell wall organization"/>
    <property type="evidence" value="ECO:0007669"/>
    <property type="project" value="UniProtKB-KW"/>
</dbReference>
<evidence type="ECO:0000256" key="6">
    <source>
        <dbReference type="ARBA" id="ARBA00022679"/>
    </source>
</evidence>
<feature type="transmembrane region" description="Helical" evidence="11">
    <location>
        <begin position="411"/>
        <end position="438"/>
    </location>
</feature>
<dbReference type="GO" id="GO:0071766">
    <property type="term" value="P:Actinobacterium-type cell wall biogenesis"/>
    <property type="evidence" value="ECO:0007669"/>
    <property type="project" value="InterPro"/>
</dbReference>
<keyword evidence="16" id="KW-1185">Reference proteome</keyword>
<keyword evidence="10" id="KW-0961">Cell wall biogenesis/degradation</keyword>
<dbReference type="eggNOG" id="COG1807">
    <property type="taxonomic scope" value="Bacteria"/>
</dbReference>
<dbReference type="RefSeq" id="WP_013139658.1">
    <property type="nucleotide sequence ID" value="NC_014168.1"/>
</dbReference>
<keyword evidence="6" id="KW-0808">Transferase</keyword>
<feature type="transmembrane region" description="Helical" evidence="11">
    <location>
        <begin position="559"/>
        <end position="579"/>
    </location>
</feature>
<feature type="transmembrane region" description="Helical" evidence="11">
    <location>
        <begin position="616"/>
        <end position="637"/>
    </location>
</feature>
<feature type="transmembrane region" description="Helical" evidence="11">
    <location>
        <begin position="699"/>
        <end position="720"/>
    </location>
</feature>
<keyword evidence="7 11" id="KW-0812">Transmembrane</keyword>
<reference evidence="15 16" key="1">
    <citation type="journal article" date="2010" name="Stand. Genomic Sci.">
        <title>Complete genome sequence of Segniliparus rotundus type strain (CDC 1076).</title>
        <authorList>
            <person name="Sikorski J."/>
            <person name="Lapidus A."/>
            <person name="Copeland A."/>
            <person name="Misra M."/>
            <person name="Glavina Del Rio T."/>
            <person name="Nolan M."/>
            <person name="Lucas S."/>
            <person name="Chen F."/>
            <person name="Tice H."/>
            <person name="Cheng J.F."/>
            <person name="Jando M."/>
            <person name="Schneider S."/>
            <person name="Bruce D."/>
            <person name="Goodwin L."/>
            <person name="Pitluck S."/>
            <person name="Liolios K."/>
            <person name="Mikhailova N."/>
            <person name="Pati A."/>
            <person name="Ivanova N."/>
            <person name="Mavromatis K."/>
            <person name="Chen A."/>
            <person name="Palaniappan K."/>
            <person name="Chertkov O."/>
            <person name="Land M."/>
            <person name="Hauser L."/>
            <person name="Chang Y.J."/>
            <person name="Jeffries C.D."/>
            <person name="Brettin T."/>
            <person name="Detter J.C."/>
            <person name="Han C."/>
            <person name="Rohde M."/>
            <person name="Goker M."/>
            <person name="Bristow J."/>
            <person name="Eisen J.A."/>
            <person name="Markowitz V."/>
            <person name="Hugenholtz P."/>
            <person name="Kyrpides N.C."/>
            <person name="Klenk H.P."/>
        </authorList>
    </citation>
    <scope>NUCLEOTIDE SEQUENCE [LARGE SCALE GENOMIC DNA]</scope>
    <source>
        <strain evidence="16">ATCC BAA-972 / CDC 1076 / CIP 108378 / DSM 44985 / JCM 13578</strain>
    </source>
</reference>
<dbReference type="OrthoDB" id="3584570at2"/>
<feature type="transmembrane region" description="Helical" evidence="11">
    <location>
        <begin position="255"/>
        <end position="272"/>
    </location>
</feature>
<dbReference type="EMBL" id="CP001958">
    <property type="protein sequence ID" value="ADG99209.1"/>
    <property type="molecule type" value="Genomic_DNA"/>
</dbReference>
<gene>
    <name evidence="15" type="ordered locus">Srot_2777</name>
</gene>
<dbReference type="InterPro" id="IPR007680">
    <property type="entry name" value="Arabino_trans_central"/>
</dbReference>
<keyword evidence="4" id="KW-1003">Cell membrane</keyword>
<keyword evidence="9 11" id="KW-0472">Membrane</keyword>
<feature type="transmembrane region" description="Helical" evidence="11">
    <location>
        <begin position="657"/>
        <end position="678"/>
    </location>
</feature>
<evidence type="ECO:0000256" key="1">
    <source>
        <dbReference type="ARBA" id="ARBA00003001"/>
    </source>
</evidence>
<sequence length="1099" mass="118987">MTNSWSGRVPHGWQPPAWLPTWRLVAVVAGLIAFVCAVLSPILPLNQKTVTIDWPQNGTLGSVTAPLDSFVAESMRAEVPCSLAKSLPEEGGNLLSTAPARGKDNRVNALFITADKDFITAAVRAQPLKVVPRAEQDNPNCRIEVHADSQRTVVQVLGTDDPHPAHEVPDPLLRPQVVGVFTDLDLAKAGGRLPEHYGAHIVVDTRFNTVATPARFWTAILGFAATALALVALARFDGLDRRRHRRFLPPGWWKVGLVDVVAVGVLALWLVIGSNTSDDGYQLTWEVVAPDAGYMVSYHRWFGVAENPVTWYYQVCSWLAQISTAAPVLRLPQLLVALACWFTISKEVIPRLGRLARRTPAAPWAAAGVFLALWLAYANGLRPEPVVALGALLTWCSIERTIATGRLLPTAAAAIIASFCLGAAPGGLIAAAALLVGVRQSLRRFSSRAKLVSGSSKASVLGWLAVLAPILASGTLVVPVVFWNQGLAGIVEGNFHVKTTIGPNRAWYEELLRYYYLFLPTADGSLARRFGVLIAFLCLVTTALILLRHKHLAGLSRGPAVRLVGIFIGTIFCMTFTPTKWTHHFGIYAGIAGAIAAFTAAAIGPKVIARRQARTYFAAAALFMLAIALTGWNMWWYVSSWGVPWWNLPPVVHGYKLADIVLVLAVAVAAFAFWQQLFGRADERSPRPANQRPGGAKTLWVWSLPAVSFAMVAFILLSFLKGAWTQRNSFSWAKSNIHYLTTGDGCALANDVLVEEDPNQGVLAPLGGEDPASALKGKEPSAFAADKLWRKLSTTYTDYTDINADQPEPTAQPVQQGQKLLPFGLDPQRVPVLGSYGNTQPSSVTTSWYELPAPSAQRPIIAVAAAGQMSALGTGGVSVGSPTGQVVLEYGRIGADGAVEALGQSKLYDIGALNPFGNGPGFAWRNLRLPRAALPAEANVVRLQVADQSAAADQWVAFTPPRAPVLRTLNEVVGEAPSLIDWQVFFEFPCQHPIRVRNGMFEIPKWRITPDRNGNAMNSERWASGRYGGPLGVTQRLLSPTTVPTYLKGRPDLDWGSLQRYTPYAPEAVPAQLEISVAEHSGLYTPGPMYTMYGKDEDD</sequence>
<dbReference type="AlphaFoldDB" id="D6ZD22"/>
<dbReference type="InterPro" id="IPR032731">
    <property type="entry name" value="Arabino_trans_C"/>
</dbReference>
<keyword evidence="5" id="KW-0328">Glycosyltransferase</keyword>
<comment type="subcellular location">
    <subcellularLocation>
        <location evidence="2">Cell membrane</location>
        <topology evidence="2">Multi-pass membrane protein</topology>
    </subcellularLocation>
</comment>
<dbReference type="Proteomes" id="UP000002247">
    <property type="component" value="Chromosome"/>
</dbReference>
<dbReference type="KEGG" id="srt:Srot_2777"/>
<protein>
    <submittedName>
        <fullName evidence="15">Cell wall arabinan synthesis protein</fullName>
    </submittedName>
</protein>
<dbReference type="HOGENOM" id="CLU_010182_0_0_11"/>
<keyword evidence="8 11" id="KW-1133">Transmembrane helix</keyword>
<feature type="domain" description="Arabinofuranosyltransferase central" evidence="12">
    <location>
        <begin position="211"/>
        <end position="677"/>
    </location>
</feature>
<evidence type="ECO:0000256" key="2">
    <source>
        <dbReference type="ARBA" id="ARBA00004651"/>
    </source>
</evidence>
<dbReference type="GO" id="GO:0005886">
    <property type="term" value="C:plasma membrane"/>
    <property type="evidence" value="ECO:0007669"/>
    <property type="project" value="UniProtKB-SubCell"/>
</dbReference>
<evidence type="ECO:0000256" key="9">
    <source>
        <dbReference type="ARBA" id="ARBA00023136"/>
    </source>
</evidence>
<evidence type="ECO:0000256" key="4">
    <source>
        <dbReference type="ARBA" id="ARBA00022475"/>
    </source>
</evidence>
<evidence type="ECO:0000313" key="16">
    <source>
        <dbReference type="Proteomes" id="UP000002247"/>
    </source>
</evidence>
<dbReference type="STRING" id="640132.Srot_2777"/>
<accession>D6ZD22</accession>
<feature type="transmembrane region" description="Helical" evidence="11">
    <location>
        <begin position="361"/>
        <end position="377"/>
    </location>
</feature>
<dbReference type="Gene3D" id="2.60.120.610">
    <property type="entry name" value="arabinofuranosyltransferase like domain"/>
    <property type="match status" value="1"/>
</dbReference>
<organism evidence="15 16">
    <name type="scientific">Segniliparus rotundus (strain ATCC BAA-972 / CDC 1076 / CIP 108378 / DSM 44985 / JCM 13578)</name>
    <dbReference type="NCBI Taxonomy" id="640132"/>
    <lineage>
        <taxon>Bacteria</taxon>
        <taxon>Bacillati</taxon>
        <taxon>Actinomycetota</taxon>
        <taxon>Actinomycetes</taxon>
        <taxon>Mycobacteriales</taxon>
        <taxon>Segniliparaceae</taxon>
        <taxon>Segniliparus</taxon>
    </lineage>
</organism>
<dbReference type="Pfam" id="PF14896">
    <property type="entry name" value="Arabino_trans_C"/>
    <property type="match status" value="1"/>
</dbReference>
<dbReference type="Pfam" id="PF04602">
    <property type="entry name" value="Arabinose_trans"/>
    <property type="match status" value="1"/>
</dbReference>
<feature type="domain" description="Arabinosyltransferase C-terminal" evidence="13">
    <location>
        <begin position="717"/>
        <end position="1089"/>
    </location>
</feature>
<evidence type="ECO:0000256" key="5">
    <source>
        <dbReference type="ARBA" id="ARBA00022676"/>
    </source>
</evidence>
<comment type="function">
    <text evidence="1">Arabinosyl transferase responsible for the polymerization of arabinose into the arabinan of arabinogalactan.</text>
</comment>
<dbReference type="GO" id="GO:0052636">
    <property type="term" value="F:arabinosyltransferase activity"/>
    <property type="evidence" value="ECO:0007669"/>
    <property type="project" value="InterPro"/>
</dbReference>
<dbReference type="InterPro" id="IPR040920">
    <property type="entry name" value="Arabino_trans_N"/>
</dbReference>
<evidence type="ECO:0000256" key="11">
    <source>
        <dbReference type="SAM" id="Phobius"/>
    </source>
</evidence>
<dbReference type="InterPro" id="IPR042486">
    <property type="entry name" value="Arabino_trans_C_2"/>
</dbReference>
<evidence type="ECO:0000256" key="7">
    <source>
        <dbReference type="ARBA" id="ARBA00022692"/>
    </source>
</evidence>
<feature type="transmembrane region" description="Helical" evidence="11">
    <location>
        <begin position="21"/>
        <end position="43"/>
    </location>
</feature>
<evidence type="ECO:0000256" key="10">
    <source>
        <dbReference type="ARBA" id="ARBA00023316"/>
    </source>
</evidence>
<evidence type="ECO:0000259" key="13">
    <source>
        <dbReference type="Pfam" id="PF14896"/>
    </source>
</evidence>
<feature type="transmembrane region" description="Helical" evidence="11">
    <location>
        <begin position="526"/>
        <end position="547"/>
    </location>
</feature>
<dbReference type="CAZy" id="GT53">
    <property type="family name" value="Glycosyltransferase Family 53"/>
</dbReference>
<proteinExistence type="inferred from homology"/>
<feature type="transmembrane region" description="Helical" evidence="11">
    <location>
        <begin position="585"/>
        <end position="604"/>
    </location>
</feature>
<evidence type="ECO:0000259" key="12">
    <source>
        <dbReference type="Pfam" id="PF04602"/>
    </source>
</evidence>
<dbReference type="InterPro" id="IPR027451">
    <property type="entry name" value="EmbABC_dom1"/>
</dbReference>
<comment type="similarity">
    <text evidence="3">Belongs to the emb family.</text>
</comment>
<dbReference type="Gene3D" id="2.60.120.940">
    <property type="entry name" value="EmbC, C-terminal domain, subdomain 2"/>
    <property type="match status" value="1"/>
</dbReference>
<feature type="domain" description="Arabinosyltransferas concanavalin like" evidence="14">
    <location>
        <begin position="46"/>
        <end position="206"/>
    </location>
</feature>
<dbReference type="Pfam" id="PF17689">
    <property type="entry name" value="Arabino_trans_N"/>
    <property type="match status" value="1"/>
</dbReference>
<evidence type="ECO:0000256" key="3">
    <source>
        <dbReference type="ARBA" id="ARBA00008195"/>
    </source>
</evidence>
<name>D6ZD22_SEGRD</name>
<feature type="transmembrane region" description="Helical" evidence="11">
    <location>
        <begin position="216"/>
        <end position="234"/>
    </location>
</feature>
<evidence type="ECO:0000256" key="8">
    <source>
        <dbReference type="ARBA" id="ARBA00022989"/>
    </source>
</evidence>
<evidence type="ECO:0000259" key="14">
    <source>
        <dbReference type="Pfam" id="PF17689"/>
    </source>
</evidence>
<feature type="transmembrane region" description="Helical" evidence="11">
    <location>
        <begin position="459"/>
        <end position="482"/>
    </location>
</feature>